<proteinExistence type="predicted"/>
<organism evidence="3 4">
    <name type="scientific">Phialocephala subalpina</name>
    <dbReference type="NCBI Taxonomy" id="576137"/>
    <lineage>
        <taxon>Eukaryota</taxon>
        <taxon>Fungi</taxon>
        <taxon>Dikarya</taxon>
        <taxon>Ascomycota</taxon>
        <taxon>Pezizomycotina</taxon>
        <taxon>Leotiomycetes</taxon>
        <taxon>Helotiales</taxon>
        <taxon>Mollisiaceae</taxon>
        <taxon>Phialocephala</taxon>
        <taxon>Phialocephala fortinii species complex</taxon>
    </lineage>
</organism>
<dbReference type="AlphaFoldDB" id="A0A1L7XCP0"/>
<keyword evidence="2" id="KW-0472">Membrane</keyword>
<keyword evidence="4" id="KW-1185">Reference proteome</keyword>
<evidence type="ECO:0000256" key="2">
    <source>
        <dbReference type="SAM" id="Phobius"/>
    </source>
</evidence>
<feature type="compositionally biased region" description="Polar residues" evidence="1">
    <location>
        <begin position="57"/>
        <end position="70"/>
    </location>
</feature>
<feature type="compositionally biased region" description="Polar residues" evidence="1">
    <location>
        <begin position="187"/>
        <end position="201"/>
    </location>
</feature>
<evidence type="ECO:0000313" key="3">
    <source>
        <dbReference type="EMBL" id="CZR62785.1"/>
    </source>
</evidence>
<evidence type="ECO:0000256" key="1">
    <source>
        <dbReference type="SAM" id="MobiDB-lite"/>
    </source>
</evidence>
<evidence type="ECO:0000313" key="4">
    <source>
        <dbReference type="Proteomes" id="UP000184330"/>
    </source>
</evidence>
<dbReference type="Proteomes" id="UP000184330">
    <property type="component" value="Unassembled WGS sequence"/>
</dbReference>
<name>A0A1L7XCP0_9HELO</name>
<feature type="region of interest" description="Disordered" evidence="1">
    <location>
        <begin position="118"/>
        <end position="154"/>
    </location>
</feature>
<protein>
    <recommendedName>
        <fullName evidence="5">Transmembrane protein</fullName>
    </recommendedName>
</protein>
<evidence type="ECO:0008006" key="5">
    <source>
        <dbReference type="Google" id="ProtNLM"/>
    </source>
</evidence>
<dbReference type="EMBL" id="FJOG01000021">
    <property type="protein sequence ID" value="CZR62785.1"/>
    <property type="molecule type" value="Genomic_DNA"/>
</dbReference>
<feature type="region of interest" description="Disordered" evidence="1">
    <location>
        <begin position="168"/>
        <end position="306"/>
    </location>
</feature>
<accession>A0A1L7XCP0</accession>
<reference evidence="3 4" key="1">
    <citation type="submission" date="2016-03" db="EMBL/GenBank/DDBJ databases">
        <authorList>
            <person name="Ploux O."/>
        </authorList>
    </citation>
    <scope>NUCLEOTIDE SEQUENCE [LARGE SCALE GENOMIC DNA]</scope>
    <source>
        <strain evidence="3 4">UAMH 11012</strain>
    </source>
</reference>
<sequence length="306" mass="34139">MLLPRFWSSPPPPPTYEPPFGNRYCHLWDRVFHKQKQCPNPAIQTYHPTNAPPGTVAHSTGSGSTNTSDPSGPAGGSIFIVVVLCIVGAGIAICLTTVIHSLVKTHKRKRKFIREREAAAREGRPLPREPARARGWFGRGNGNRNEHGMGAGDMEMGRFRRGLSRARSIAKPNGEVQVHMPPPSRIRPSTNLPGPRPSNQNTTRRPRTDQPPRYSPPQYDNTSRGSPIADQFAEQRMNEEAAGSGERPHTPPPMYAQRMGDRMYEWEDIDDDGTPAPDYVSTSWNPWNQTESRRHAGLGYRRGGRL</sequence>
<feature type="transmembrane region" description="Helical" evidence="2">
    <location>
        <begin position="78"/>
        <end position="103"/>
    </location>
</feature>
<feature type="compositionally biased region" description="Basic and acidic residues" evidence="1">
    <location>
        <begin position="118"/>
        <end position="132"/>
    </location>
</feature>
<keyword evidence="2" id="KW-0812">Transmembrane</keyword>
<keyword evidence="2" id="KW-1133">Transmembrane helix</keyword>
<feature type="compositionally biased region" description="Polar residues" evidence="1">
    <location>
        <begin position="280"/>
        <end position="290"/>
    </location>
</feature>
<gene>
    <name evidence="3" type="ORF">PAC_12682</name>
</gene>
<dbReference type="OrthoDB" id="10541863at2759"/>
<feature type="region of interest" description="Disordered" evidence="1">
    <location>
        <begin position="40"/>
        <end position="71"/>
    </location>
</feature>